<accession>A0A6G0WCY6</accession>
<evidence type="ECO:0000313" key="2">
    <source>
        <dbReference type="Proteomes" id="UP000481153"/>
    </source>
</evidence>
<gene>
    <name evidence="1" type="ORF">Ae201684_016102</name>
</gene>
<comment type="caution">
    <text evidence="1">The sequence shown here is derived from an EMBL/GenBank/DDBJ whole genome shotgun (WGS) entry which is preliminary data.</text>
</comment>
<dbReference type="VEuPathDB" id="FungiDB:AeMF1_005159"/>
<protein>
    <submittedName>
        <fullName evidence="1">Uncharacterized protein</fullName>
    </submittedName>
</protein>
<sequence>MDFPVLMHGNGQQSVFVRPCYDELFKLLLKDIEERYQTVGVTGHPGIGISQFYAYCVFRLTQEPIPGRTLVIDCCQQTRIFQDGAFRFITTDEEFLQYQDNKDVIRLIDGRSDRLFSWTGVSILFSSTDYCDYKSLLKSTNVQYIMPPWTEKELCIAAPVAGITTKEAQDRFQVFGGIARFVFSTAWDDYFINATDAFSIVRWLEIFNEVRLKEVNEKKYPHRLLHLFPQHARSRSYCGSYVTFGSNYIAEKVYDKVMKDSMDEVTAFMAKYAKDTTLSSFRAKLFEIFCHRLWSSAGEHRLVGKILQVDSQAASQEGEYSISIPAELC</sequence>
<proteinExistence type="predicted"/>
<dbReference type="Proteomes" id="UP000481153">
    <property type="component" value="Unassembled WGS sequence"/>
</dbReference>
<keyword evidence="2" id="KW-1185">Reference proteome</keyword>
<dbReference type="PANTHER" id="PTHR33129:SF1">
    <property type="entry name" value="ATP-BINDING PROTEIN"/>
    <property type="match status" value="1"/>
</dbReference>
<dbReference type="InterPro" id="IPR052980">
    <property type="entry name" value="Crinkler_effector"/>
</dbReference>
<evidence type="ECO:0000313" key="1">
    <source>
        <dbReference type="EMBL" id="KAF0725329.1"/>
    </source>
</evidence>
<reference evidence="1 2" key="1">
    <citation type="submission" date="2019-07" db="EMBL/GenBank/DDBJ databases">
        <title>Genomics analysis of Aphanomyces spp. identifies a new class of oomycete effector associated with host adaptation.</title>
        <authorList>
            <person name="Gaulin E."/>
        </authorList>
    </citation>
    <scope>NUCLEOTIDE SEQUENCE [LARGE SCALE GENOMIC DNA]</scope>
    <source>
        <strain evidence="1 2">ATCC 201684</strain>
    </source>
</reference>
<dbReference type="AlphaFoldDB" id="A0A6G0WCY6"/>
<organism evidence="1 2">
    <name type="scientific">Aphanomyces euteiches</name>
    <dbReference type="NCBI Taxonomy" id="100861"/>
    <lineage>
        <taxon>Eukaryota</taxon>
        <taxon>Sar</taxon>
        <taxon>Stramenopiles</taxon>
        <taxon>Oomycota</taxon>
        <taxon>Saprolegniomycetes</taxon>
        <taxon>Saprolegniales</taxon>
        <taxon>Verrucalvaceae</taxon>
        <taxon>Aphanomyces</taxon>
    </lineage>
</organism>
<dbReference type="PANTHER" id="PTHR33129">
    <property type="entry name" value="PROTEIN KINASE DOMAIN-CONTAINING PROTEIN-RELATED"/>
    <property type="match status" value="1"/>
</dbReference>
<dbReference type="EMBL" id="VJMJ01000243">
    <property type="protein sequence ID" value="KAF0725329.1"/>
    <property type="molecule type" value="Genomic_DNA"/>
</dbReference>
<name>A0A6G0WCY6_9STRA</name>